<dbReference type="Gene3D" id="3.40.50.1010">
    <property type="entry name" value="5'-nuclease"/>
    <property type="match status" value="1"/>
</dbReference>
<evidence type="ECO:0000259" key="9">
    <source>
        <dbReference type="Pfam" id="PF01850"/>
    </source>
</evidence>
<evidence type="ECO:0000313" key="10">
    <source>
        <dbReference type="EMBL" id="SDL23585.1"/>
    </source>
</evidence>
<name>A0A1G9IEW9_9GAMM</name>
<dbReference type="SUPFAM" id="SSF88723">
    <property type="entry name" value="PIN domain-like"/>
    <property type="match status" value="1"/>
</dbReference>
<evidence type="ECO:0000256" key="4">
    <source>
        <dbReference type="ARBA" id="ARBA00022723"/>
    </source>
</evidence>
<dbReference type="AlphaFoldDB" id="A0A1G9IEW9"/>
<evidence type="ECO:0000313" key="11">
    <source>
        <dbReference type="Proteomes" id="UP000199107"/>
    </source>
</evidence>
<keyword evidence="4 8" id="KW-0479">Metal-binding</keyword>
<comment type="similarity">
    <text evidence="7 8">Belongs to the PINc/VapC protein family.</text>
</comment>
<dbReference type="PANTHER" id="PTHR33653:SF1">
    <property type="entry name" value="RIBONUCLEASE VAPC2"/>
    <property type="match status" value="1"/>
</dbReference>
<sequence length="139" mass="15444">MLVLDSNTISYYFRGDPQVVTRMLALKPSDLAVPAIVVYELKYGLNRLPDEASCPRLQALDTLLQSVWKLPFDDGCADVAASLRVSLERQGKPIGPMDTLIAATALHHRAPLVTRNVKEFSRVPELNIINWHSDPPDGH</sequence>
<dbReference type="Pfam" id="PF01850">
    <property type="entry name" value="PIN"/>
    <property type="match status" value="1"/>
</dbReference>
<dbReference type="STRING" id="48727.SAMN05192555_103151"/>
<evidence type="ECO:0000256" key="6">
    <source>
        <dbReference type="ARBA" id="ARBA00022842"/>
    </source>
</evidence>
<dbReference type="InterPro" id="IPR002716">
    <property type="entry name" value="PIN_dom"/>
</dbReference>
<evidence type="ECO:0000256" key="7">
    <source>
        <dbReference type="ARBA" id="ARBA00038093"/>
    </source>
</evidence>
<keyword evidence="6 8" id="KW-0460">Magnesium</keyword>
<dbReference type="RefSeq" id="WP_176817168.1">
    <property type="nucleotide sequence ID" value="NZ_FNGH01000003.1"/>
</dbReference>
<keyword evidence="2 8" id="KW-1277">Toxin-antitoxin system</keyword>
<gene>
    <name evidence="8" type="primary">vapC</name>
    <name evidence="10" type="ORF">SAMN05192555_103151</name>
</gene>
<protein>
    <recommendedName>
        <fullName evidence="8">Ribonuclease VapC</fullName>
        <shortName evidence="8">RNase VapC</shortName>
        <ecNumber evidence="8">3.1.-.-</ecNumber>
    </recommendedName>
    <alternativeName>
        <fullName evidence="8">Toxin VapC</fullName>
    </alternativeName>
</protein>
<dbReference type="GO" id="GO:0004519">
    <property type="term" value="F:endonuclease activity"/>
    <property type="evidence" value="ECO:0007669"/>
    <property type="project" value="UniProtKB-KW"/>
</dbReference>
<comment type="function">
    <text evidence="8">Toxic component of a toxin-antitoxin (TA) system. An RNase.</text>
</comment>
<dbReference type="EC" id="3.1.-.-" evidence="8"/>
<keyword evidence="5 8" id="KW-0378">Hydrolase</keyword>
<dbReference type="EMBL" id="FNGH01000003">
    <property type="protein sequence ID" value="SDL23585.1"/>
    <property type="molecule type" value="Genomic_DNA"/>
</dbReference>
<dbReference type="GO" id="GO:0016787">
    <property type="term" value="F:hydrolase activity"/>
    <property type="evidence" value="ECO:0007669"/>
    <property type="project" value="UniProtKB-KW"/>
</dbReference>
<evidence type="ECO:0000256" key="5">
    <source>
        <dbReference type="ARBA" id="ARBA00022801"/>
    </source>
</evidence>
<keyword evidence="8" id="KW-0800">Toxin</keyword>
<feature type="binding site" evidence="8">
    <location>
        <position position="5"/>
    </location>
    <ligand>
        <name>Mg(2+)</name>
        <dbReference type="ChEBI" id="CHEBI:18420"/>
    </ligand>
</feature>
<dbReference type="GO" id="GO:0090729">
    <property type="term" value="F:toxin activity"/>
    <property type="evidence" value="ECO:0007669"/>
    <property type="project" value="UniProtKB-KW"/>
</dbReference>
<feature type="domain" description="PIN" evidence="9">
    <location>
        <begin position="3"/>
        <end position="125"/>
    </location>
</feature>
<dbReference type="InterPro" id="IPR022907">
    <property type="entry name" value="VapC_family"/>
</dbReference>
<dbReference type="Proteomes" id="UP000199107">
    <property type="component" value="Unassembled WGS sequence"/>
</dbReference>
<evidence type="ECO:0000256" key="3">
    <source>
        <dbReference type="ARBA" id="ARBA00022722"/>
    </source>
</evidence>
<dbReference type="HAMAP" id="MF_00265">
    <property type="entry name" value="VapC_Nob1"/>
    <property type="match status" value="1"/>
</dbReference>
<dbReference type="InterPro" id="IPR029060">
    <property type="entry name" value="PIN-like_dom_sf"/>
</dbReference>
<dbReference type="GO" id="GO:0000287">
    <property type="term" value="F:magnesium ion binding"/>
    <property type="evidence" value="ECO:0007669"/>
    <property type="project" value="UniProtKB-UniRule"/>
</dbReference>
<evidence type="ECO:0000256" key="2">
    <source>
        <dbReference type="ARBA" id="ARBA00022649"/>
    </source>
</evidence>
<accession>A0A1G9IEW9</accession>
<proteinExistence type="inferred from homology"/>
<feature type="binding site" evidence="8">
    <location>
        <position position="98"/>
    </location>
    <ligand>
        <name>Mg(2+)</name>
        <dbReference type="ChEBI" id="CHEBI:18420"/>
    </ligand>
</feature>
<organism evidence="10 11">
    <name type="scientific">Franzmannia pantelleriensis</name>
    <dbReference type="NCBI Taxonomy" id="48727"/>
    <lineage>
        <taxon>Bacteria</taxon>
        <taxon>Pseudomonadati</taxon>
        <taxon>Pseudomonadota</taxon>
        <taxon>Gammaproteobacteria</taxon>
        <taxon>Oceanospirillales</taxon>
        <taxon>Halomonadaceae</taxon>
        <taxon>Franzmannia</taxon>
    </lineage>
</organism>
<evidence type="ECO:0000256" key="8">
    <source>
        <dbReference type="HAMAP-Rule" id="MF_00265"/>
    </source>
</evidence>
<dbReference type="CDD" id="cd18745">
    <property type="entry name" value="PIN_VapC4-5_FitB-like"/>
    <property type="match status" value="1"/>
</dbReference>
<keyword evidence="10" id="KW-0255">Endonuclease</keyword>
<evidence type="ECO:0000256" key="1">
    <source>
        <dbReference type="ARBA" id="ARBA00001946"/>
    </source>
</evidence>
<reference evidence="11" key="1">
    <citation type="submission" date="2016-10" db="EMBL/GenBank/DDBJ databases">
        <authorList>
            <person name="Varghese N."/>
            <person name="Submissions S."/>
        </authorList>
    </citation>
    <scope>NUCLEOTIDE SEQUENCE [LARGE SCALE GENOMIC DNA]</scope>
    <source>
        <strain evidence="11">AAP</strain>
    </source>
</reference>
<dbReference type="InterPro" id="IPR050556">
    <property type="entry name" value="Type_II_TA_system_RNase"/>
</dbReference>
<dbReference type="PANTHER" id="PTHR33653">
    <property type="entry name" value="RIBONUCLEASE VAPC2"/>
    <property type="match status" value="1"/>
</dbReference>
<keyword evidence="3 8" id="KW-0540">Nuclease</keyword>
<dbReference type="GO" id="GO:0004540">
    <property type="term" value="F:RNA nuclease activity"/>
    <property type="evidence" value="ECO:0007669"/>
    <property type="project" value="InterPro"/>
</dbReference>
<comment type="cofactor">
    <cofactor evidence="1 8">
        <name>Mg(2+)</name>
        <dbReference type="ChEBI" id="CHEBI:18420"/>
    </cofactor>
</comment>
<keyword evidence="11" id="KW-1185">Reference proteome</keyword>